<dbReference type="Pfam" id="PF13714">
    <property type="entry name" value="PEP_mutase"/>
    <property type="match status" value="1"/>
</dbReference>
<dbReference type="SUPFAM" id="SSF51621">
    <property type="entry name" value="Phosphoenolpyruvate/pyruvate domain"/>
    <property type="match status" value="1"/>
</dbReference>
<dbReference type="InterPro" id="IPR039556">
    <property type="entry name" value="ICL/PEPM"/>
</dbReference>
<dbReference type="RefSeq" id="WP_138233250.1">
    <property type="nucleotide sequence ID" value="NZ_AP022577.1"/>
</dbReference>
<dbReference type="PANTHER" id="PTHR42905">
    <property type="entry name" value="PHOSPHOENOLPYRUVATE CARBOXYLASE"/>
    <property type="match status" value="1"/>
</dbReference>
<dbReference type="CDD" id="cd00377">
    <property type="entry name" value="ICL_PEPM"/>
    <property type="match status" value="1"/>
</dbReference>
<proteinExistence type="predicted"/>
<evidence type="ECO:0000313" key="2">
    <source>
        <dbReference type="Proteomes" id="UP000465609"/>
    </source>
</evidence>
<dbReference type="PANTHER" id="PTHR42905:SF16">
    <property type="entry name" value="CARBOXYPHOSPHONOENOLPYRUVATE PHOSPHONOMUTASE-LIKE PROTEIN (AFU_ORTHOLOGUE AFUA_5G07230)"/>
    <property type="match status" value="1"/>
</dbReference>
<dbReference type="EMBL" id="AP022577">
    <property type="protein sequence ID" value="BBX85389.1"/>
    <property type="molecule type" value="Genomic_DNA"/>
</dbReference>
<organism evidence="1 2">
    <name type="scientific">Mycolicibacterium aubagnense</name>
    <dbReference type="NCBI Taxonomy" id="319707"/>
    <lineage>
        <taxon>Bacteria</taxon>
        <taxon>Bacillati</taxon>
        <taxon>Actinomycetota</taxon>
        <taxon>Actinomycetes</taxon>
        <taxon>Mycobacteriales</taxon>
        <taxon>Mycobacteriaceae</taxon>
        <taxon>Mycolicibacterium</taxon>
    </lineage>
</organism>
<sequence length="260" mass="27089">MDAQAQAEKARQFANLHHTDEPLLLPNAWDFASAAAFVRAGFSAVGTTSLGVAASHGLSDATGVTGSQTLALAKSLARLPIPVTVDIEAGFGMDPAELAVELTAIGIAGVNIEDGRGDHLAALDGQCALISAFKGAAPNVFVNARVDTYWLHLATEDTTQRALAYVDAGADGVFVPGLRDEHLIEQLVTTLGQTPLNLLAELSFQRLRELGVRRVSTGSLPFRIAITAAASAVTAYATGAPTPAAMSYDEAQALIDHMNI</sequence>
<dbReference type="InterPro" id="IPR015813">
    <property type="entry name" value="Pyrv/PenolPyrv_kinase-like_dom"/>
</dbReference>
<dbReference type="Proteomes" id="UP000465609">
    <property type="component" value="Chromosome"/>
</dbReference>
<dbReference type="Gene3D" id="3.20.20.60">
    <property type="entry name" value="Phosphoenolpyruvate-binding domains"/>
    <property type="match status" value="1"/>
</dbReference>
<dbReference type="InterPro" id="IPR040442">
    <property type="entry name" value="Pyrv_kinase-like_dom_sf"/>
</dbReference>
<accession>A0ABM7IF49</accession>
<evidence type="ECO:0000313" key="1">
    <source>
        <dbReference type="EMBL" id="BBX85389.1"/>
    </source>
</evidence>
<name>A0ABM7IF49_9MYCO</name>
<reference evidence="1 2" key="1">
    <citation type="journal article" date="2019" name="Emerg. Microbes Infect.">
        <title>Comprehensive subspecies identification of 175 nontuberculous mycobacteria species based on 7547 genomic profiles.</title>
        <authorList>
            <person name="Matsumoto Y."/>
            <person name="Kinjo T."/>
            <person name="Motooka D."/>
            <person name="Nabeya D."/>
            <person name="Jung N."/>
            <person name="Uechi K."/>
            <person name="Horii T."/>
            <person name="Iida T."/>
            <person name="Fujita J."/>
            <person name="Nakamura S."/>
        </authorList>
    </citation>
    <scope>NUCLEOTIDE SEQUENCE [LARGE SCALE GENOMIC DNA]</scope>
    <source>
        <strain evidence="1 2">JCM 15296</strain>
    </source>
</reference>
<protein>
    <submittedName>
        <fullName evidence="1">Phosphonomutase</fullName>
    </submittedName>
</protein>
<gene>
    <name evidence="1" type="ORF">MAUB_32620</name>
</gene>
<keyword evidence="2" id="KW-1185">Reference proteome</keyword>